<feature type="transmembrane region" description="Helical" evidence="3">
    <location>
        <begin position="268"/>
        <end position="284"/>
    </location>
</feature>
<gene>
    <name evidence="5" type="ORF">SAMN04487936_103271</name>
</gene>
<feature type="transmembrane region" description="Helical" evidence="3">
    <location>
        <begin position="66"/>
        <end position="87"/>
    </location>
</feature>
<dbReference type="EMBL" id="FOSB01000003">
    <property type="protein sequence ID" value="SFJ67065.1"/>
    <property type="molecule type" value="Genomic_DNA"/>
</dbReference>
<dbReference type="Pfam" id="PF00892">
    <property type="entry name" value="EamA"/>
    <property type="match status" value="2"/>
</dbReference>
<feature type="transmembrane region" description="Helical" evidence="3">
    <location>
        <begin position="33"/>
        <end position="54"/>
    </location>
</feature>
<dbReference type="AlphaFoldDB" id="A0A1I3T7X7"/>
<dbReference type="PANTHER" id="PTHR22911:SF137">
    <property type="entry name" value="SOLUTE CARRIER FAMILY 35 MEMBER G2-RELATED"/>
    <property type="match status" value="1"/>
</dbReference>
<feature type="transmembrane region" description="Helical" evidence="3">
    <location>
        <begin position="121"/>
        <end position="142"/>
    </location>
</feature>
<feature type="transmembrane region" description="Helical" evidence="3">
    <location>
        <begin position="148"/>
        <end position="168"/>
    </location>
</feature>
<evidence type="ECO:0000256" key="1">
    <source>
        <dbReference type="ARBA" id="ARBA00004127"/>
    </source>
</evidence>
<evidence type="ECO:0000256" key="3">
    <source>
        <dbReference type="SAM" id="Phobius"/>
    </source>
</evidence>
<accession>A0A1I3T7X7</accession>
<feature type="domain" description="EamA" evidence="4">
    <location>
        <begin position="4"/>
        <end position="137"/>
    </location>
</feature>
<evidence type="ECO:0000256" key="2">
    <source>
        <dbReference type="ARBA" id="ARBA00007362"/>
    </source>
</evidence>
<comment type="subcellular location">
    <subcellularLocation>
        <location evidence="1">Endomembrane system</location>
        <topology evidence="1">Multi-pass membrane protein</topology>
    </subcellularLocation>
</comment>
<dbReference type="OrthoDB" id="3180815at2"/>
<keyword evidence="6" id="KW-1185">Reference proteome</keyword>
<reference evidence="6" key="1">
    <citation type="submission" date="2016-10" db="EMBL/GenBank/DDBJ databases">
        <authorList>
            <person name="Varghese N."/>
            <person name="Submissions S."/>
        </authorList>
    </citation>
    <scope>NUCLEOTIDE SEQUENCE [LARGE SCALE GENOMIC DNA]</scope>
    <source>
        <strain evidence="6">CGMCC 1.3704</strain>
    </source>
</reference>
<sequence>MKIKGIILVLIGAASFGLTPIFVKTGFRQGYSLGEINIIQMIFAFIVLLALSLFKQLSMRGLSRKDVWKVMGTGTSVGLTSVFYYGAMQFLPASLAIILLFQFVWIGMIYEWFFTKIKPTIINFLSLFVTLAGVVLASDIMSGGFFEFPPMGLLLGILSGFSYAAFVFFSGQVATKTHPILRSTLMVTGSLIIILIIFVQDLSTLPVLDGQLWTIGAGVALVGAIIPPLFFAGGAPLISGRLANVLSSVELPVAIVSAMLILSESVSFIQWIGVLLIIAAILINESGEKLTKKL</sequence>
<dbReference type="Proteomes" id="UP000183557">
    <property type="component" value="Unassembled WGS sequence"/>
</dbReference>
<keyword evidence="3" id="KW-0472">Membrane</keyword>
<dbReference type="PANTHER" id="PTHR22911">
    <property type="entry name" value="ACYL-MALONYL CONDENSING ENZYME-RELATED"/>
    <property type="match status" value="1"/>
</dbReference>
<feature type="transmembrane region" description="Helical" evidence="3">
    <location>
        <begin position="93"/>
        <end position="114"/>
    </location>
</feature>
<name>A0A1I3T7X7_HALDA</name>
<feature type="transmembrane region" description="Helical" evidence="3">
    <location>
        <begin position="180"/>
        <end position="199"/>
    </location>
</feature>
<dbReference type="InterPro" id="IPR000620">
    <property type="entry name" value="EamA_dom"/>
</dbReference>
<evidence type="ECO:0000313" key="5">
    <source>
        <dbReference type="EMBL" id="SFJ67065.1"/>
    </source>
</evidence>
<dbReference type="RefSeq" id="WP_075035872.1">
    <property type="nucleotide sequence ID" value="NZ_FOSB01000003.1"/>
</dbReference>
<dbReference type="SUPFAM" id="SSF103481">
    <property type="entry name" value="Multidrug resistance efflux transporter EmrE"/>
    <property type="match status" value="2"/>
</dbReference>
<protein>
    <submittedName>
        <fullName evidence="5">Threonine/homoserine efflux transporter RhtA</fullName>
    </submittedName>
</protein>
<feature type="transmembrane region" description="Helical" evidence="3">
    <location>
        <begin position="242"/>
        <end position="262"/>
    </location>
</feature>
<comment type="similarity">
    <text evidence="2">Belongs to the EamA transporter family.</text>
</comment>
<evidence type="ECO:0000313" key="6">
    <source>
        <dbReference type="Proteomes" id="UP000183557"/>
    </source>
</evidence>
<organism evidence="5 6">
    <name type="scientific">Halobacillus dabanensis</name>
    <dbReference type="NCBI Taxonomy" id="240302"/>
    <lineage>
        <taxon>Bacteria</taxon>
        <taxon>Bacillati</taxon>
        <taxon>Bacillota</taxon>
        <taxon>Bacilli</taxon>
        <taxon>Bacillales</taxon>
        <taxon>Bacillaceae</taxon>
        <taxon>Halobacillus</taxon>
    </lineage>
</organism>
<dbReference type="GO" id="GO:0016020">
    <property type="term" value="C:membrane"/>
    <property type="evidence" value="ECO:0007669"/>
    <property type="project" value="InterPro"/>
</dbReference>
<keyword evidence="3" id="KW-0812">Transmembrane</keyword>
<dbReference type="InterPro" id="IPR037185">
    <property type="entry name" value="EmrE-like"/>
</dbReference>
<proteinExistence type="inferred from homology"/>
<keyword evidence="3" id="KW-1133">Transmembrane helix</keyword>
<feature type="transmembrane region" description="Helical" evidence="3">
    <location>
        <begin position="211"/>
        <end position="230"/>
    </location>
</feature>
<evidence type="ECO:0000259" key="4">
    <source>
        <dbReference type="Pfam" id="PF00892"/>
    </source>
</evidence>
<feature type="domain" description="EamA" evidence="4">
    <location>
        <begin position="151"/>
        <end position="283"/>
    </location>
</feature>